<evidence type="ECO:0000256" key="3">
    <source>
        <dbReference type="ARBA" id="ARBA00022722"/>
    </source>
</evidence>
<dbReference type="SUPFAM" id="SSF89550">
    <property type="entry name" value="PHP domain-like"/>
    <property type="match status" value="1"/>
</dbReference>
<dbReference type="GO" id="GO:0030677">
    <property type="term" value="C:ribonuclease P complex"/>
    <property type="evidence" value="ECO:0007669"/>
    <property type="project" value="UniProtKB-UniRule"/>
</dbReference>
<dbReference type="OrthoDB" id="85765at2157"/>
<comment type="subcellular location">
    <subcellularLocation>
        <location evidence="6">Cytoplasm</location>
    </subcellularLocation>
</comment>
<reference evidence="7" key="1">
    <citation type="submission" date="2007-06" db="EMBL/GenBank/DDBJ databases">
        <title>Complete sequence of Methanococcus aeolicus Nankai-3.</title>
        <authorList>
            <consortium name="US DOE Joint Genome Institute"/>
            <person name="Copeland A."/>
            <person name="Lucas S."/>
            <person name="Lapidus A."/>
            <person name="Barry K."/>
            <person name="Glavina del Rio T."/>
            <person name="Dalin E."/>
            <person name="Tice H."/>
            <person name="Pitluck S."/>
            <person name="Chain P."/>
            <person name="Malfatti S."/>
            <person name="Shin M."/>
            <person name="Vergez L."/>
            <person name="Schmutz J."/>
            <person name="Larimer F."/>
            <person name="Land M."/>
            <person name="Hauser L."/>
            <person name="Kyrpides N."/>
            <person name="Lykidis A."/>
            <person name="Sieprawska-Lupa M."/>
            <person name="Whitman W.B."/>
            <person name="Richardson P."/>
        </authorList>
    </citation>
    <scope>NUCLEOTIDE SEQUENCE [LARGE SCALE GENOMIC DNA]</scope>
    <source>
        <strain evidence="7">Nankai-3</strain>
    </source>
</reference>
<evidence type="ECO:0000313" key="8">
    <source>
        <dbReference type="Proteomes" id="UP000001106"/>
    </source>
</evidence>
<evidence type="ECO:0000256" key="6">
    <source>
        <dbReference type="HAMAP-Rule" id="MF_00756"/>
    </source>
</evidence>
<dbReference type="RefSeq" id="WP_011974018.1">
    <property type="nucleotide sequence ID" value="NC_009635.1"/>
</dbReference>
<dbReference type="Pfam" id="PF01876">
    <property type="entry name" value="RNase_P_p30"/>
    <property type="match status" value="1"/>
</dbReference>
<comment type="function">
    <text evidence="6">Part of ribonuclease P, a protein complex that generates mature tRNA molecules by cleaving their 5'-ends.</text>
</comment>
<comment type="catalytic activity">
    <reaction evidence="6">
        <text>Endonucleolytic cleavage of RNA, removing 5'-extranucleotides from tRNA precursor.</text>
        <dbReference type="EC" id="3.1.26.5"/>
    </reaction>
</comment>
<dbReference type="GO" id="GO:0004526">
    <property type="term" value="F:ribonuclease P activity"/>
    <property type="evidence" value="ECO:0007669"/>
    <property type="project" value="UniProtKB-UniRule"/>
</dbReference>
<dbReference type="GO" id="GO:0001682">
    <property type="term" value="P:tRNA 5'-leader removal"/>
    <property type="evidence" value="ECO:0007669"/>
    <property type="project" value="UniProtKB-UniRule"/>
</dbReference>
<dbReference type="InterPro" id="IPR002738">
    <property type="entry name" value="RNase_P_p30"/>
</dbReference>
<keyword evidence="3 6" id="KW-0540">Nuclease</keyword>
<evidence type="ECO:0000256" key="5">
    <source>
        <dbReference type="ARBA" id="ARBA00022801"/>
    </source>
</evidence>
<accession>A6UWL4</accession>
<keyword evidence="2 6" id="KW-0819">tRNA processing</keyword>
<dbReference type="GeneID" id="75304775"/>
<name>A6UWL4_META3</name>
<dbReference type="HOGENOM" id="CLU_074509_0_0_2"/>
<dbReference type="STRING" id="419665.Maeo_1310"/>
<protein>
    <recommendedName>
        <fullName evidence="6">Ribonuclease P protein component 3</fullName>
        <shortName evidence="6">RNase P component 3</shortName>
        <ecNumber evidence="6">3.1.26.5</ecNumber>
    </recommendedName>
    <alternativeName>
        <fullName evidence="6">Rpp30</fullName>
    </alternativeName>
</protein>
<organism evidence="7 8">
    <name type="scientific">Methanococcus aeolicus (strain ATCC BAA-1280 / DSM 17508 / OCM 812 / Nankai-3)</name>
    <dbReference type="NCBI Taxonomy" id="419665"/>
    <lineage>
        <taxon>Archaea</taxon>
        <taxon>Methanobacteriati</taxon>
        <taxon>Methanobacteriota</taxon>
        <taxon>Methanomada group</taxon>
        <taxon>Methanococci</taxon>
        <taxon>Methanococcales</taxon>
        <taxon>Methanococcaceae</taxon>
        <taxon>Methanococcus</taxon>
    </lineage>
</organism>
<dbReference type="NCBIfam" id="NF046108">
    <property type="entry name" value="RNaseP3Mthcoc"/>
    <property type="match status" value="1"/>
</dbReference>
<sequence length="240" mass="27845">MELLDINYIFDNDGIDLLKEIGWNGSIAVQNNEYNKEKFEEIKKYGETQDFKVYSGLKIISKSKSPRDITKLVKKYRDKVDVILVGGGDITINRTALETHAVDILSSPERYRMDNGIDHILARLGSSHRVAIELNFKNLLEKQHYDRAKIIWSFRRNLFLAKKYDTPVVISSSAKNIYGIKAPKDLRSFLNTLTEDINYSNKIMDTPYKIANYRTYLKDKSVIRYGIEVFTNKNNECIEE</sequence>
<dbReference type="KEGG" id="mae:Maeo_1310"/>
<evidence type="ECO:0000256" key="2">
    <source>
        <dbReference type="ARBA" id="ARBA00022694"/>
    </source>
</evidence>
<dbReference type="EC" id="3.1.26.5" evidence="6"/>
<keyword evidence="1 6" id="KW-0963">Cytoplasm</keyword>
<dbReference type="InterPro" id="IPR023539">
    <property type="entry name" value="RNase_P_comp-3_arc"/>
</dbReference>
<dbReference type="Proteomes" id="UP000001106">
    <property type="component" value="Chromosome"/>
</dbReference>
<keyword evidence="4 6" id="KW-0255">Endonuclease</keyword>
<proteinExistence type="inferred from homology"/>
<comment type="similarity">
    <text evidence="6">Belongs to the eukaryotic/archaeal RNase P protein component 3 family.</text>
</comment>
<evidence type="ECO:0000313" key="7">
    <source>
        <dbReference type="EMBL" id="ABR56886.1"/>
    </source>
</evidence>
<dbReference type="GO" id="GO:0005737">
    <property type="term" value="C:cytoplasm"/>
    <property type="evidence" value="ECO:0007669"/>
    <property type="project" value="UniProtKB-SubCell"/>
</dbReference>
<evidence type="ECO:0000256" key="4">
    <source>
        <dbReference type="ARBA" id="ARBA00022759"/>
    </source>
</evidence>
<keyword evidence="5 6" id="KW-0378">Hydrolase</keyword>
<dbReference type="EMBL" id="CP000743">
    <property type="protein sequence ID" value="ABR56886.1"/>
    <property type="molecule type" value="Genomic_DNA"/>
</dbReference>
<dbReference type="AlphaFoldDB" id="A6UWL4"/>
<comment type="subunit">
    <text evidence="6">Consists of a catalytic RNA component and at least 4-5 protein subunits.</text>
</comment>
<dbReference type="HAMAP" id="MF_00756">
    <property type="entry name" value="RNase_P_3"/>
    <property type="match status" value="1"/>
</dbReference>
<gene>
    <name evidence="6" type="primary">rnp3</name>
    <name evidence="7" type="ordered locus">Maeo_1310</name>
</gene>
<dbReference type="Gene3D" id="3.20.20.140">
    <property type="entry name" value="Metal-dependent hydrolases"/>
    <property type="match status" value="1"/>
</dbReference>
<dbReference type="InterPro" id="IPR016195">
    <property type="entry name" value="Pol/histidinol_Pase-like"/>
</dbReference>
<keyword evidence="8" id="KW-1185">Reference proteome</keyword>
<dbReference type="eggNOG" id="arCOG00307">
    <property type="taxonomic scope" value="Archaea"/>
</dbReference>
<dbReference type="GeneID" id="5326802"/>
<evidence type="ECO:0000256" key="1">
    <source>
        <dbReference type="ARBA" id="ARBA00022490"/>
    </source>
</evidence>